<accession>A0A2H3CK76</accession>
<name>A0A2H3CK76_ARMGA</name>
<reference evidence="2" key="1">
    <citation type="journal article" date="2017" name="Nat. Ecol. Evol.">
        <title>Genome expansion and lineage-specific genetic innovations in the forest pathogenic fungi Armillaria.</title>
        <authorList>
            <person name="Sipos G."/>
            <person name="Prasanna A.N."/>
            <person name="Walter M.C."/>
            <person name="O'Connor E."/>
            <person name="Balint B."/>
            <person name="Krizsan K."/>
            <person name="Kiss B."/>
            <person name="Hess J."/>
            <person name="Varga T."/>
            <person name="Slot J."/>
            <person name="Riley R."/>
            <person name="Boka B."/>
            <person name="Rigling D."/>
            <person name="Barry K."/>
            <person name="Lee J."/>
            <person name="Mihaltcheva S."/>
            <person name="LaButti K."/>
            <person name="Lipzen A."/>
            <person name="Waldron R."/>
            <person name="Moloney N.M."/>
            <person name="Sperisen C."/>
            <person name="Kredics L."/>
            <person name="Vagvoelgyi C."/>
            <person name="Patrignani A."/>
            <person name="Fitzpatrick D."/>
            <person name="Nagy I."/>
            <person name="Doyle S."/>
            <person name="Anderson J.B."/>
            <person name="Grigoriev I.V."/>
            <person name="Gueldener U."/>
            <person name="Muensterkoetter M."/>
            <person name="Nagy L.G."/>
        </authorList>
    </citation>
    <scope>NUCLEOTIDE SEQUENCE [LARGE SCALE GENOMIC DNA]</scope>
    <source>
        <strain evidence="2">Ar21-2</strain>
    </source>
</reference>
<evidence type="ECO:0000313" key="2">
    <source>
        <dbReference type="Proteomes" id="UP000217790"/>
    </source>
</evidence>
<dbReference type="EMBL" id="KZ293725">
    <property type="protein sequence ID" value="PBK81754.1"/>
    <property type="molecule type" value="Genomic_DNA"/>
</dbReference>
<organism evidence="1 2">
    <name type="scientific">Armillaria gallica</name>
    <name type="common">Bulbous honey fungus</name>
    <name type="synonym">Armillaria bulbosa</name>
    <dbReference type="NCBI Taxonomy" id="47427"/>
    <lineage>
        <taxon>Eukaryota</taxon>
        <taxon>Fungi</taxon>
        <taxon>Dikarya</taxon>
        <taxon>Basidiomycota</taxon>
        <taxon>Agaricomycotina</taxon>
        <taxon>Agaricomycetes</taxon>
        <taxon>Agaricomycetidae</taxon>
        <taxon>Agaricales</taxon>
        <taxon>Marasmiineae</taxon>
        <taxon>Physalacriaceae</taxon>
        <taxon>Armillaria</taxon>
    </lineage>
</organism>
<sequence>MKKIHIQQRNIRHGHSCVRVLRSARIMRCFFSRELVTAYIDLAEEVKAGNPPSDQLVIVQSVIMIAFLHELAHTIMKSLFRRPITPDMNGLLGEAGDALERAIFDGIMCVEWLRRDFEDRDLRMKRIQNLYIMRIEAERSNSSKWEQPTRKTCFYKLEIEDLRVILDSLDRIEIYSPAYVPDQNGIADRDAGRADGKSYIRLRVTAHGIKSLETGLKSSSPPSRIVGLSLDSILVYPAKDRIIVGEDQCR</sequence>
<dbReference type="AlphaFoldDB" id="A0A2H3CK76"/>
<proteinExistence type="predicted"/>
<dbReference type="OrthoDB" id="2874483at2759"/>
<protein>
    <submittedName>
        <fullName evidence="1">Uncharacterized protein</fullName>
    </submittedName>
</protein>
<evidence type="ECO:0000313" key="1">
    <source>
        <dbReference type="EMBL" id="PBK81754.1"/>
    </source>
</evidence>
<keyword evidence="2" id="KW-1185">Reference proteome</keyword>
<dbReference type="InParanoid" id="A0A2H3CK76"/>
<gene>
    <name evidence="1" type="ORF">ARMGADRAFT_773920</name>
</gene>
<dbReference type="Proteomes" id="UP000217790">
    <property type="component" value="Unassembled WGS sequence"/>
</dbReference>